<proteinExistence type="predicted"/>
<gene>
    <name evidence="2" type="ORF">L596_006810</name>
</gene>
<comment type="caution">
    <text evidence="2">The sequence shown here is derived from an EMBL/GenBank/DDBJ whole genome shotgun (WGS) entry which is preliminary data.</text>
</comment>
<feature type="region of interest" description="Disordered" evidence="1">
    <location>
        <begin position="1"/>
        <end position="30"/>
    </location>
</feature>
<name>A0A4U5P8A8_STECR</name>
<feature type="region of interest" description="Disordered" evidence="1">
    <location>
        <begin position="115"/>
        <end position="152"/>
    </location>
</feature>
<reference evidence="2" key="3">
    <citation type="journal article" date="2019" name="G3 (Bethesda)">
        <title>Hybrid Assembly of the Genome of the Entomopathogenic Nematode Steinernema carpocapsae Identifies the X-Chromosome.</title>
        <authorList>
            <person name="Serra L."/>
            <person name="Macchietto M."/>
            <person name="Macias-Munoz A."/>
            <person name="McGill C.J."/>
            <person name="Rodriguez I.M."/>
            <person name="Rodriguez B."/>
            <person name="Murad R."/>
            <person name="Mortazavi A."/>
        </authorList>
    </citation>
    <scope>NUCLEOTIDE SEQUENCE</scope>
    <source>
        <strain evidence="2">ALL</strain>
    </source>
</reference>
<organism evidence="2">
    <name type="scientific">Steinernema carpocapsae</name>
    <name type="common">Entomopathogenic nematode</name>
    <dbReference type="NCBI Taxonomy" id="34508"/>
    <lineage>
        <taxon>Eukaryota</taxon>
        <taxon>Metazoa</taxon>
        <taxon>Ecdysozoa</taxon>
        <taxon>Nematoda</taxon>
        <taxon>Chromadorea</taxon>
        <taxon>Rhabditida</taxon>
        <taxon>Tylenchina</taxon>
        <taxon>Panagrolaimomorpha</taxon>
        <taxon>Strongyloidoidea</taxon>
        <taxon>Steinernematidae</taxon>
        <taxon>Steinernema</taxon>
    </lineage>
</organism>
<reference evidence="2" key="1">
    <citation type="submission" date="2013-11" db="EMBL/GenBank/DDBJ databases">
        <authorList>
            <person name="Sternberg P."/>
            <person name="Dillman A."/>
            <person name="Macchietto M."/>
        </authorList>
    </citation>
    <scope>NUCLEOTIDE SEQUENCE</scope>
    <source>
        <strain evidence="2">ALL</strain>
    </source>
</reference>
<accession>A0A4U5P8A8</accession>
<sequence>MGKKNSKKTKTPNSSADVTKIQGSKVGFPAAMTPKHAKQFNASVSLQSRNDFPSSYEDFIQRSVTEMKVNEDSNQRPHVVQWYVPPLNESLTAREAFFAYSEQDDQRRIEKMKNKEMKAEEEESKVAVQQKPPEVVSVEYPKGPPPSLATEELPSLEKWSADGGFSASLEADYHNLVKTTVQRYLQLMHEKLKKRKG</sequence>
<dbReference type="EMBL" id="AZBU02000002">
    <property type="protein sequence ID" value="TKR92094.1"/>
    <property type="molecule type" value="Genomic_DNA"/>
</dbReference>
<feature type="compositionally biased region" description="Basic residues" evidence="1">
    <location>
        <begin position="1"/>
        <end position="10"/>
    </location>
</feature>
<reference evidence="2" key="2">
    <citation type="journal article" date="2015" name="Genome Biol.">
        <title>Comparative genomics of Steinernema reveals deeply conserved gene regulatory networks.</title>
        <authorList>
            <person name="Dillman A.R."/>
            <person name="Macchietto M."/>
            <person name="Porter C.F."/>
            <person name="Rogers A."/>
            <person name="Williams B."/>
            <person name="Antoshechkin I."/>
            <person name="Lee M.M."/>
            <person name="Goodwin Z."/>
            <person name="Lu X."/>
            <person name="Lewis E.E."/>
            <person name="Goodrich-Blair H."/>
            <person name="Stock S.P."/>
            <person name="Adams B.J."/>
            <person name="Sternberg P.W."/>
            <person name="Mortazavi A."/>
        </authorList>
    </citation>
    <scope>NUCLEOTIDE SEQUENCE [LARGE SCALE GENOMIC DNA]</scope>
    <source>
        <strain evidence="2">ALL</strain>
    </source>
</reference>
<dbReference type="AlphaFoldDB" id="A0A4U5P8A8"/>
<protein>
    <submittedName>
        <fullName evidence="2">Uncharacterized protein</fullName>
    </submittedName>
</protein>
<evidence type="ECO:0000313" key="2">
    <source>
        <dbReference type="EMBL" id="TKR92094.1"/>
    </source>
</evidence>
<evidence type="ECO:0000256" key="1">
    <source>
        <dbReference type="SAM" id="MobiDB-lite"/>
    </source>
</evidence>